<dbReference type="Proteomes" id="UP000029578">
    <property type="component" value="Unassembled WGS sequence"/>
</dbReference>
<dbReference type="AlphaFoldDB" id="A0A096CJS0"/>
<comment type="caution">
    <text evidence="1">The sequence shown here is derived from an EMBL/GenBank/DDBJ whole genome shotgun (WGS) entry which is preliminary data.</text>
</comment>
<reference evidence="1 2" key="1">
    <citation type="submission" date="2014-07" db="EMBL/GenBank/DDBJ databases">
        <authorList>
            <person name="McCorrison J."/>
            <person name="Sanka R."/>
            <person name="Torralba M."/>
            <person name="Gillis M."/>
            <person name="Haft D.H."/>
            <person name="Methe B."/>
            <person name="Sutton G."/>
            <person name="Nelson K.E."/>
        </authorList>
    </citation>
    <scope>NUCLEOTIDE SEQUENCE [LARGE SCALE GENOMIC DNA]</scope>
    <source>
        <strain evidence="1 2">DNF00666</strain>
    </source>
</reference>
<proteinExistence type="predicted"/>
<protein>
    <submittedName>
        <fullName evidence="1">Uncharacterized protein</fullName>
    </submittedName>
</protein>
<name>A0A096CJS0_9BACT</name>
<evidence type="ECO:0000313" key="2">
    <source>
        <dbReference type="Proteomes" id="UP000029578"/>
    </source>
</evidence>
<evidence type="ECO:0000313" key="1">
    <source>
        <dbReference type="EMBL" id="KGF55062.1"/>
    </source>
</evidence>
<dbReference type="EMBL" id="JRNS01000112">
    <property type="protein sequence ID" value="KGF55062.1"/>
    <property type="molecule type" value="Genomic_DNA"/>
</dbReference>
<accession>A0A096CJS0</accession>
<gene>
    <name evidence="1" type="ORF">HMPREF0661_01690</name>
</gene>
<organism evidence="1 2">
    <name type="scientific">Prevotella melaninogenica DNF00666</name>
    <dbReference type="NCBI Taxonomy" id="1401073"/>
    <lineage>
        <taxon>Bacteria</taxon>
        <taxon>Pseudomonadati</taxon>
        <taxon>Bacteroidota</taxon>
        <taxon>Bacteroidia</taxon>
        <taxon>Bacteroidales</taxon>
        <taxon>Prevotellaceae</taxon>
        <taxon>Prevotella</taxon>
    </lineage>
</organism>
<sequence length="185" mass="20557">MKRTFYFIMSLFILAVAISCKDSKPKSMMSETEEAEDSVATNDSTIYGTMVDGGMNSIVLLTDHGDTLEYLVNPNDTFEVVKGGKINGDRFAIIGYKEYGDNFMRSAINLTSLLGNWSSLDRNFEIKEGGSVTSNLQSEKNPWTAWKIWNGKLILSKDTFDVESLGADTLSLENKSGIFVFTRGK</sequence>
<dbReference type="PROSITE" id="PS51257">
    <property type="entry name" value="PROKAR_LIPOPROTEIN"/>
    <property type="match status" value="1"/>
</dbReference>
<dbReference type="RefSeq" id="WP_036862112.1">
    <property type="nucleotide sequence ID" value="NZ_JRNS01000112.1"/>
</dbReference>